<feature type="region of interest" description="Disordered" evidence="1">
    <location>
        <begin position="98"/>
        <end position="129"/>
    </location>
</feature>
<evidence type="ECO:0000313" key="3">
    <source>
        <dbReference type="Proteomes" id="UP000076532"/>
    </source>
</evidence>
<gene>
    <name evidence="2" type="ORF">FIBSPDRAFT_137237</name>
</gene>
<evidence type="ECO:0000313" key="2">
    <source>
        <dbReference type="EMBL" id="KZP13313.1"/>
    </source>
</evidence>
<accession>A0A166C5H9</accession>
<dbReference type="AlphaFoldDB" id="A0A166C5H9"/>
<organism evidence="2 3">
    <name type="scientific">Athelia psychrophila</name>
    <dbReference type="NCBI Taxonomy" id="1759441"/>
    <lineage>
        <taxon>Eukaryota</taxon>
        <taxon>Fungi</taxon>
        <taxon>Dikarya</taxon>
        <taxon>Basidiomycota</taxon>
        <taxon>Agaricomycotina</taxon>
        <taxon>Agaricomycetes</taxon>
        <taxon>Agaricomycetidae</taxon>
        <taxon>Atheliales</taxon>
        <taxon>Atheliaceae</taxon>
        <taxon>Athelia</taxon>
    </lineage>
</organism>
<reference evidence="2 3" key="1">
    <citation type="journal article" date="2016" name="Mol. Biol. Evol.">
        <title>Comparative Genomics of Early-Diverging Mushroom-Forming Fungi Provides Insights into the Origins of Lignocellulose Decay Capabilities.</title>
        <authorList>
            <person name="Nagy L.G."/>
            <person name="Riley R."/>
            <person name="Tritt A."/>
            <person name="Adam C."/>
            <person name="Daum C."/>
            <person name="Floudas D."/>
            <person name="Sun H."/>
            <person name="Yadav J.S."/>
            <person name="Pangilinan J."/>
            <person name="Larsson K.H."/>
            <person name="Matsuura K."/>
            <person name="Barry K."/>
            <person name="Labutti K."/>
            <person name="Kuo R."/>
            <person name="Ohm R.A."/>
            <person name="Bhattacharya S.S."/>
            <person name="Shirouzu T."/>
            <person name="Yoshinaga Y."/>
            <person name="Martin F.M."/>
            <person name="Grigoriev I.V."/>
            <person name="Hibbett D.S."/>
        </authorList>
    </citation>
    <scope>NUCLEOTIDE SEQUENCE [LARGE SCALE GENOMIC DNA]</scope>
    <source>
        <strain evidence="2 3">CBS 109695</strain>
    </source>
</reference>
<protein>
    <submittedName>
        <fullName evidence="2">Uncharacterized protein</fullName>
    </submittedName>
</protein>
<proteinExistence type="predicted"/>
<dbReference type="Proteomes" id="UP000076532">
    <property type="component" value="Unassembled WGS sequence"/>
</dbReference>
<name>A0A166C5H9_9AGAM</name>
<feature type="compositionally biased region" description="Basic residues" evidence="1">
    <location>
        <begin position="103"/>
        <end position="117"/>
    </location>
</feature>
<sequence length="204" mass="22207">MSHHIHKQTISDAGHNAPGVHVHDCVGTFSFSPLLSSLPPITPWLNFDSPCDAGACYSKLTSISPPSSMTLHPSSNKPGPPRTSMLISMAIIAGESSSLSTTLRHHRRRPRSPRRASPRAAKTTTRWATPPSLKESNLLQKPLSAQHSSFPHGFLPLPRQLFGPLPRRRASHPALARRAQLPEAELPSLGLRQPCLYCLLPLPG</sequence>
<evidence type="ECO:0000256" key="1">
    <source>
        <dbReference type="SAM" id="MobiDB-lite"/>
    </source>
</evidence>
<dbReference type="EMBL" id="KV417635">
    <property type="protein sequence ID" value="KZP13313.1"/>
    <property type="molecule type" value="Genomic_DNA"/>
</dbReference>
<keyword evidence="3" id="KW-1185">Reference proteome</keyword>